<dbReference type="EMBL" id="FQYV01000025">
    <property type="protein sequence ID" value="SHJ77127.1"/>
    <property type="molecule type" value="Genomic_DNA"/>
</dbReference>
<evidence type="ECO:0000313" key="2">
    <source>
        <dbReference type="Proteomes" id="UP000184172"/>
    </source>
</evidence>
<protein>
    <submittedName>
        <fullName evidence="1">Uncharacterized protein</fullName>
    </submittedName>
</protein>
<dbReference type="AlphaFoldDB" id="A0A1M6M0W2"/>
<reference evidence="2" key="1">
    <citation type="submission" date="2016-11" db="EMBL/GenBank/DDBJ databases">
        <authorList>
            <person name="Varghese N."/>
            <person name="Submissions S."/>
        </authorList>
    </citation>
    <scope>NUCLEOTIDE SEQUENCE [LARGE SCALE GENOMIC DNA]</scope>
    <source>
        <strain evidence="2">DSM 26349</strain>
    </source>
</reference>
<keyword evidence="2" id="KW-1185">Reference proteome</keyword>
<gene>
    <name evidence="1" type="ORF">SAMN04487908_12516</name>
</gene>
<organism evidence="1 2">
    <name type="scientific">Aequorivita viscosa</name>
    <dbReference type="NCBI Taxonomy" id="797419"/>
    <lineage>
        <taxon>Bacteria</taxon>
        <taxon>Pseudomonadati</taxon>
        <taxon>Bacteroidota</taxon>
        <taxon>Flavobacteriia</taxon>
        <taxon>Flavobacteriales</taxon>
        <taxon>Flavobacteriaceae</taxon>
        <taxon>Aequorivita</taxon>
    </lineage>
</organism>
<evidence type="ECO:0000313" key="1">
    <source>
        <dbReference type="EMBL" id="SHJ77127.1"/>
    </source>
</evidence>
<name>A0A1M6M0W2_9FLAO</name>
<dbReference type="Proteomes" id="UP000184172">
    <property type="component" value="Unassembled WGS sequence"/>
</dbReference>
<sequence length="233" mass="27927">MAQSLRKFFLRFNYTEEKGFICNIPAFKENVHLSIAYSNKRKEFNIHFTDDNIKEVGSIRRKFILVMSSFRFFLFINRFEKLYNFHHLKMIRDSEVNLGKLKKHGFMFFHVPDSIVESKLLHLKGRGKRIKIRENVDLNAMADGFLPITEIHSCTDSFFQAYKWKGEHLSFQGIIFKTNSSRKLYFVPKKKYNRFLKHSAIVVYNYLNKYPTPETLEFRKIAFENLKHPYLNK</sequence>
<accession>A0A1M6M0W2</accession>
<proteinExistence type="predicted"/>